<feature type="compositionally biased region" description="Low complexity" evidence="1">
    <location>
        <begin position="1"/>
        <end position="14"/>
    </location>
</feature>
<dbReference type="STRING" id="1348662.CARG_05010"/>
<reference evidence="3 4" key="1">
    <citation type="journal article" date="2013" name="Genome Announc.">
        <title>Whole-Genome Sequence of the Clinical Strain Corynebacterium argentoratense DSM 44202, Isolated from a Human Throat Specimen.</title>
        <authorList>
            <person name="Bomholt C."/>
            <person name="Glaub A."/>
            <person name="Gravermann K."/>
            <person name="Albersmeier A."/>
            <person name="Brinkrolf K."/>
            <person name="Ruckert C."/>
            <person name="Tauch A."/>
        </authorList>
    </citation>
    <scope>NUCLEOTIDE SEQUENCE [LARGE SCALE GENOMIC DNA]</scope>
    <source>
        <strain evidence="3">DSM 44202</strain>
    </source>
</reference>
<organism evidence="3 4">
    <name type="scientific">Corynebacterium argentoratense DSM 44202</name>
    <dbReference type="NCBI Taxonomy" id="1348662"/>
    <lineage>
        <taxon>Bacteria</taxon>
        <taxon>Bacillati</taxon>
        <taxon>Actinomycetota</taxon>
        <taxon>Actinomycetes</taxon>
        <taxon>Mycobacteriales</taxon>
        <taxon>Corynebacteriaceae</taxon>
        <taxon>Corynebacterium</taxon>
    </lineage>
</organism>
<feature type="compositionally biased region" description="Low complexity" evidence="1">
    <location>
        <begin position="31"/>
        <end position="47"/>
    </location>
</feature>
<keyword evidence="4" id="KW-1185">Reference proteome</keyword>
<name>U3GUJ5_9CORY</name>
<dbReference type="EMBL" id="CP006365">
    <property type="protein sequence ID" value="AGU15140.1"/>
    <property type="molecule type" value="Genomic_DNA"/>
</dbReference>
<evidence type="ECO:0000256" key="1">
    <source>
        <dbReference type="SAM" id="MobiDB-lite"/>
    </source>
</evidence>
<dbReference type="Proteomes" id="UP000016943">
    <property type="component" value="Chromosome"/>
</dbReference>
<evidence type="ECO:0000256" key="2">
    <source>
        <dbReference type="SAM" id="Phobius"/>
    </source>
</evidence>
<keyword evidence="2" id="KW-1133">Transmembrane helix</keyword>
<keyword evidence="2" id="KW-0472">Membrane</keyword>
<dbReference type="AlphaFoldDB" id="U3GUJ5"/>
<accession>U3GUJ5</accession>
<feature type="region of interest" description="Disordered" evidence="1">
    <location>
        <begin position="1"/>
        <end position="47"/>
    </location>
</feature>
<dbReference type="KEGG" id="caz:CARG_05010"/>
<dbReference type="HOGENOM" id="CLU_2368043_0_0_11"/>
<evidence type="ECO:0000313" key="3">
    <source>
        <dbReference type="EMBL" id="AGU15140.1"/>
    </source>
</evidence>
<dbReference type="GeneID" id="78249783"/>
<feature type="transmembrane region" description="Helical" evidence="2">
    <location>
        <begin position="68"/>
        <end position="92"/>
    </location>
</feature>
<keyword evidence="2" id="KW-0812">Transmembrane</keyword>
<dbReference type="RefSeq" id="WP_020976292.1">
    <property type="nucleotide sequence ID" value="NC_022198.1"/>
</dbReference>
<sequence length="95" mass="9367">MPHTAAPKPVVKPANPILSAPPVTPLKPAGTAATPTNATSSSTPNDDAAATTVAAAELSATTEPQGSWLRGLLIGIGGMCLLIAAVVFGASIRKP</sequence>
<proteinExistence type="predicted"/>
<protein>
    <submittedName>
        <fullName evidence="3">Uncharacterized protein</fullName>
    </submittedName>
</protein>
<evidence type="ECO:0000313" key="4">
    <source>
        <dbReference type="Proteomes" id="UP000016943"/>
    </source>
</evidence>
<gene>
    <name evidence="3" type="ORF">CARG_05010</name>
</gene>